<feature type="region of interest" description="Disordered" evidence="5">
    <location>
        <begin position="1036"/>
        <end position="1061"/>
    </location>
</feature>
<protein>
    <submittedName>
        <fullName evidence="6">Uncharacterized protein</fullName>
    </submittedName>
</protein>
<evidence type="ECO:0000256" key="4">
    <source>
        <dbReference type="SAM" id="Coils"/>
    </source>
</evidence>
<feature type="repeat" description="ANK" evidence="3">
    <location>
        <begin position="126"/>
        <end position="158"/>
    </location>
</feature>
<feature type="coiled-coil region" evidence="4">
    <location>
        <begin position="1131"/>
        <end position="1172"/>
    </location>
</feature>
<feature type="compositionally biased region" description="Basic and acidic residues" evidence="5">
    <location>
        <begin position="1097"/>
        <end position="1106"/>
    </location>
</feature>
<dbReference type="Gene3D" id="1.25.40.20">
    <property type="entry name" value="Ankyrin repeat-containing domain"/>
    <property type="match status" value="2"/>
</dbReference>
<feature type="compositionally biased region" description="Polar residues" evidence="5">
    <location>
        <begin position="1729"/>
        <end position="1742"/>
    </location>
</feature>
<feature type="region of interest" description="Disordered" evidence="5">
    <location>
        <begin position="2377"/>
        <end position="2410"/>
    </location>
</feature>
<feature type="compositionally biased region" description="Basic and acidic residues" evidence="5">
    <location>
        <begin position="2154"/>
        <end position="2174"/>
    </location>
</feature>
<proteinExistence type="predicted"/>
<feature type="repeat" description="ANK" evidence="3">
    <location>
        <begin position="93"/>
        <end position="125"/>
    </location>
</feature>
<name>A0A482XPT8_LAOST</name>
<feature type="compositionally biased region" description="Polar residues" evidence="5">
    <location>
        <begin position="787"/>
        <end position="805"/>
    </location>
</feature>
<dbReference type="InterPro" id="IPR036770">
    <property type="entry name" value="Ankyrin_rpt-contain_sf"/>
</dbReference>
<dbReference type="SMR" id="A0A482XPT8"/>
<feature type="region of interest" description="Disordered" evidence="5">
    <location>
        <begin position="1078"/>
        <end position="1113"/>
    </location>
</feature>
<feature type="coiled-coil region" evidence="4">
    <location>
        <begin position="2808"/>
        <end position="2842"/>
    </location>
</feature>
<evidence type="ECO:0000256" key="5">
    <source>
        <dbReference type="SAM" id="MobiDB-lite"/>
    </source>
</evidence>
<dbReference type="Pfam" id="PF12796">
    <property type="entry name" value="Ank_2"/>
    <property type="match status" value="1"/>
</dbReference>
<feature type="compositionally biased region" description="Polar residues" evidence="5">
    <location>
        <begin position="1810"/>
        <end position="1824"/>
    </location>
</feature>
<feature type="region of interest" description="Disordered" evidence="5">
    <location>
        <begin position="1235"/>
        <end position="1266"/>
    </location>
</feature>
<feature type="region of interest" description="Disordered" evidence="5">
    <location>
        <begin position="2867"/>
        <end position="2893"/>
    </location>
</feature>
<feature type="region of interest" description="Disordered" evidence="5">
    <location>
        <begin position="991"/>
        <end position="1019"/>
    </location>
</feature>
<evidence type="ECO:0000256" key="1">
    <source>
        <dbReference type="ARBA" id="ARBA00022737"/>
    </source>
</evidence>
<feature type="compositionally biased region" description="Polar residues" evidence="5">
    <location>
        <begin position="2397"/>
        <end position="2409"/>
    </location>
</feature>
<evidence type="ECO:0000313" key="7">
    <source>
        <dbReference type="Proteomes" id="UP000291343"/>
    </source>
</evidence>
<dbReference type="PANTHER" id="PTHR24173">
    <property type="entry name" value="ANKYRIN REPEAT CONTAINING"/>
    <property type="match status" value="1"/>
</dbReference>
<feature type="region of interest" description="Disordered" evidence="5">
    <location>
        <begin position="1714"/>
        <end position="1744"/>
    </location>
</feature>
<feature type="region of interest" description="Disordered" evidence="5">
    <location>
        <begin position="1801"/>
        <end position="1830"/>
    </location>
</feature>
<dbReference type="PANTHER" id="PTHR24173:SF74">
    <property type="entry name" value="ANKYRIN REPEAT DOMAIN-CONTAINING PROTEIN 16"/>
    <property type="match status" value="1"/>
</dbReference>
<dbReference type="SUPFAM" id="SSF48403">
    <property type="entry name" value="Ankyrin repeat"/>
    <property type="match status" value="1"/>
</dbReference>
<feature type="region of interest" description="Disordered" evidence="5">
    <location>
        <begin position="787"/>
        <end position="816"/>
    </location>
</feature>
<dbReference type="PROSITE" id="PS50088">
    <property type="entry name" value="ANK_REPEAT"/>
    <property type="match status" value="3"/>
</dbReference>
<dbReference type="PROSITE" id="PS50297">
    <property type="entry name" value="ANK_REP_REGION"/>
    <property type="match status" value="3"/>
</dbReference>
<feature type="compositionally biased region" description="Polar residues" evidence="5">
    <location>
        <begin position="2112"/>
        <end position="2121"/>
    </location>
</feature>
<dbReference type="InterPro" id="IPR002110">
    <property type="entry name" value="Ankyrin_rpt"/>
</dbReference>
<feature type="compositionally biased region" description="Polar residues" evidence="5">
    <location>
        <begin position="2175"/>
        <end position="2191"/>
    </location>
</feature>
<feature type="compositionally biased region" description="Basic and acidic residues" evidence="5">
    <location>
        <begin position="2050"/>
        <end position="2073"/>
    </location>
</feature>
<organism evidence="6 7">
    <name type="scientific">Laodelphax striatellus</name>
    <name type="common">Small brown planthopper</name>
    <name type="synonym">Delphax striatella</name>
    <dbReference type="NCBI Taxonomy" id="195883"/>
    <lineage>
        <taxon>Eukaryota</taxon>
        <taxon>Metazoa</taxon>
        <taxon>Ecdysozoa</taxon>
        <taxon>Arthropoda</taxon>
        <taxon>Hexapoda</taxon>
        <taxon>Insecta</taxon>
        <taxon>Pterygota</taxon>
        <taxon>Neoptera</taxon>
        <taxon>Paraneoptera</taxon>
        <taxon>Hemiptera</taxon>
        <taxon>Auchenorrhyncha</taxon>
        <taxon>Fulgoroidea</taxon>
        <taxon>Delphacidae</taxon>
        <taxon>Criomorphinae</taxon>
        <taxon>Laodelphax</taxon>
    </lineage>
</organism>
<keyword evidence="2 3" id="KW-0040">ANK repeat</keyword>
<dbReference type="Pfam" id="PF00023">
    <property type="entry name" value="Ank"/>
    <property type="match status" value="1"/>
</dbReference>
<feature type="compositionally biased region" description="Basic and acidic residues" evidence="5">
    <location>
        <begin position="412"/>
        <end position="421"/>
    </location>
</feature>
<feature type="region of interest" description="Disordered" evidence="5">
    <location>
        <begin position="2456"/>
        <end position="2478"/>
    </location>
</feature>
<sequence>MKRVINFVKGRRDDRRDKFVNSPICVEITNPAGQKVQSEDEHIIGLQSGYGYQVDINGKDKNMTKLHKAAWQGNVDKVKIHLKKADVNSVDHANRTALHFAVAQGHSNVASFLLAAKAQLDLRDSDGMTPFLKAVECGNKECVNMLLEQGADVNTVDRNGNTGLHLSSKLGFLNISSLLLMKGANINISNNVGQLPLHLATEASTRRWTAEDYALIGGHQQLALDLKAPAKEQLCKEMEEAVVNGNSSDENGNDDFLDRTIQEDDNEGRIANEEKKEEAETVESPRSCITPPPLRPPRSWDLIQAGMIDEKEVQRRSLTTLGTLRSRRESFNENSNNNNNNNGGSSPNQANDDLEKITDIVKTVQMEGLVDDDASSGGEENLPLDRSASVRRGKAAPLERTPSVDLTLTEEDLTKSKESKGCRASSDGGTLGREDTLQGYEEMWEKNANISEVVDNVVAENNNKLQHDESNEIFDTGQLTTDISEQLVQRNREINTAVGYVTNEIYRIMIEKNESDGADKVVHTSSSLDNLDERKQPRYIEMESSRSCDNLDNRYMTLEEKLCTGIYSAETLDTEPSVNDNEGTQSLDNLDESPVGTVIKRNMHREVQSLDTLDDYDQCCSRGCVEARPTKKHARNKSVSVGQHGWSKSVDVLSKPSNIDRIQIDTKKIDAQLECYDEALRELAQAELMKRSSSERSSAESKRSNASASLIKPSFPSPPPTDIPYFSEVLSSSSQKSREYFMKPKDESDFSINQDYSPLPKVLDKSGSVDGYLDMDRMSTSVEITSIKTDSRLNQSNADNDTSFNHDLPPPPPPETDLYLNSETLLGDLENENVVIKLKPDDDTDDSESKRAKEVENNLYKLEKDLININMSAIMKPRTTDVNQNGIVHQDIVVANGEMPPFDLRSKVFEKAVKQTSFAVFDEVRSGGADSLSPVDRSVGEDSPQVPPRYKRSLRKGKSESEVWKVSDGKASKSRSKSASMYAEVEALFERPSSKGRKKSAGGGEIQEKSESDSELCERPLRRKRKMLLAMRGVVAGSKDSDDDDDTSIGDPPFWLSTDKGGHFARQDTVLASQPARVLEKSQDPPGSARASQPAEKPADLDKDWTSSDADTASGSDDVVIGNAFALGSHHKLLKQHLRQATNDKTALEETVALLREREDRLQYELADARQALSARQDTVHILQEQARRTDARYSAALDELHTLRHSLSAAQLEIRHLTDLCDKLAMEKAEALEEVSRLQDDSSTEQREAAAEKKRISSEAKPEQMQILQRQKQEAERRNEILVNHLEEAMRQCECARSEKDALTRQNITDIKKLQQDTLLWKERYEDCLARLERIESECQPRLYEAQRTIDMLRSSIKQLEAEKELNQDNWKAKVMDEIVSRVKRNQTANHLQPKSSCDNGSSDLGSFMKAQGSRNKKYQCTRTNSKSFVCREVTNSRKKKFCYIHDAAQKDLDREYLSKLSLLLDQNRKLLENLFTAKKEKDCIRMELCEIRRNLECDLQCRLDYPSPNESLDKLSCDKGEKNNNCSDLKKIERKFNCLSKVKSILSKEQVEVEEVLSSIQEVGKDLENILNNLQTQIILVKGLNQCEPENEITSPNSSNTNSIDGDTHPNINRCGMRFLVKELLVIKRDLLYLHGESERISQMLECIFKKNRNGQIMTGEVKTTKECVQKCSQEILKLNSEVLKLHKIIQKLMIEFSKNLCKCAGNNNTSRNIPTKTEPGVDQNRNRSSSEQYGQNCQKSFDDRNKDTIRKVDSDFKSEINGQQKQSKLSKECCIKIVEDENESMKCKKLLNSKHDGFINRKDKNSEGSNSNELDIESTSANEREKSGLISEVNIATSSITIEQSFRNELRNSRKFHEVHDNNPMENQNLLDTDAQIVSSDIIDRLHSVEHTLVVMDDRGVRKVPDDEISSILGQIVDHSWRKSVCESGSVLNNNSNYDPAYSGSEIEDSNRYMTIDPQLSSQEIIYLKKALTNKSSKLSNELSQDRLATDSETIVGDSITNSVAGYQSEPVFNSGDNQYPSSSDFDCANYMETITTESLPYGLKPCRSEPRSADESEELEKGENVENAKEGVNNDGPLSDISSSKISIGIQTNKSLSDSLECSKTVRQRNVSKMGESQSERKSEREDAESNDQENEFSRVDENLQQSDNDAERELSSDISSKENDYDYNDKSNISVGVQTSKISSDSIESETMKDVSQSREKSIEKLQESIKQYHDKSVGKSQESVRQLGRDSETLIKNGSPGVNDSRPSTSSEGIESPEIVHKGNDNSSNVQISSTISVGVQTNSDLEGTTSSLVSEILQSVEGAIRKSRLSIREVDKKSEVLIHNDNLDQNISGNDLISESEDSSTSGACIIQSRSIKRKNKSEKNCQTEFEMEESKPDSEEIVCPDIYSDGSNNSDVQQSKDPISEQLEDDICNRETLLESGAAADAAETSRITTRRIIRRTAYVNNRNVSDQNTPETTQTCNSNSEPQQSGLSVRMCKCNVCECHNHYNSTNTDKNVSTCLKRQSSPPKNNDRQVNFVFENIKLDPSIFSGKEAFNKLLPVETSLKLFFRNNSTDSYSLDDFKSNMKLSDWRLNPFLERKMAKQLFDLSMSDSSLSSDNPLEEDSKVSHVQIFADLQRPVLLPRINLSSITYKADSSKDVITDLGQKLSAAQSTVDFTLQASASVSNLLNQDDEAIQLEFQQVENLECPDTFETIKTSIVNDVNRASNGFQDCDQPQQLAATSLAQRERQAMEVGRIRQQALLDSENNLSAKIAEINSVLHQQLVEQDRRRAHNETQMKKEFELTRQKLLMELSKVQTALKAKEVEERVLREKYEKLSRDVEKAAEKKRKQLIEKSYSLNLAHPSTMWEKELSVKRNVVQQPPLPPPPPPPPLPPPDLPGSFTTDDRFSHLSLRAQLHQSITQHRTNQRNLPDHQNLAANCVSQLSENVASETSGNAVTASTSASCAKR</sequence>
<feature type="repeat" description="ANK" evidence="3">
    <location>
        <begin position="159"/>
        <end position="191"/>
    </location>
</feature>
<feature type="compositionally biased region" description="Pro residues" evidence="5">
    <location>
        <begin position="2870"/>
        <end position="2886"/>
    </location>
</feature>
<feature type="compositionally biased region" description="Basic and acidic residues" evidence="5">
    <location>
        <begin position="957"/>
        <end position="971"/>
    </location>
</feature>
<dbReference type="STRING" id="195883.A0A482XPT8"/>
<dbReference type="InParanoid" id="A0A482XPT8"/>
<reference evidence="6 7" key="1">
    <citation type="journal article" date="2017" name="Gigascience">
        <title>Genome sequence of the small brown planthopper, Laodelphax striatellus.</title>
        <authorList>
            <person name="Zhu J."/>
            <person name="Jiang F."/>
            <person name="Wang X."/>
            <person name="Yang P."/>
            <person name="Bao Y."/>
            <person name="Zhao W."/>
            <person name="Wang W."/>
            <person name="Lu H."/>
            <person name="Wang Q."/>
            <person name="Cui N."/>
            <person name="Li J."/>
            <person name="Chen X."/>
            <person name="Luo L."/>
            <person name="Yu J."/>
            <person name="Kang L."/>
            <person name="Cui F."/>
        </authorList>
    </citation>
    <scope>NUCLEOTIDE SEQUENCE [LARGE SCALE GENOMIC DNA]</scope>
    <source>
        <strain evidence="6">Lst14</strain>
    </source>
</reference>
<keyword evidence="7" id="KW-1185">Reference proteome</keyword>
<dbReference type="SMART" id="SM00248">
    <property type="entry name" value="ANK"/>
    <property type="match status" value="4"/>
</dbReference>
<comment type="caution">
    <text evidence="6">The sequence shown here is derived from an EMBL/GenBank/DDBJ whole genome shotgun (WGS) entry which is preliminary data.</text>
</comment>
<feature type="compositionally biased region" description="Basic and acidic residues" evidence="5">
    <location>
        <begin position="1006"/>
        <end position="1019"/>
    </location>
</feature>
<feature type="compositionally biased region" description="Basic and acidic residues" evidence="5">
    <location>
        <begin position="2195"/>
        <end position="2223"/>
    </location>
</feature>
<dbReference type="EMBL" id="QKKF02002773">
    <property type="protein sequence ID" value="RZF48155.1"/>
    <property type="molecule type" value="Genomic_DNA"/>
</dbReference>
<dbReference type="Proteomes" id="UP000291343">
    <property type="component" value="Unassembled WGS sequence"/>
</dbReference>
<feature type="compositionally biased region" description="Basic and acidic residues" evidence="5">
    <location>
        <begin position="256"/>
        <end position="279"/>
    </location>
</feature>
<feature type="region of interest" description="Disordered" evidence="5">
    <location>
        <begin position="2044"/>
        <end position="2084"/>
    </location>
</feature>
<accession>A0A482XPT8</accession>
<feature type="region of interest" description="Disordered" evidence="5">
    <location>
        <begin position="2936"/>
        <end position="2957"/>
    </location>
</feature>
<feature type="coiled-coil region" evidence="4">
    <location>
        <begin position="1344"/>
        <end position="1371"/>
    </location>
</feature>
<feature type="compositionally biased region" description="Acidic residues" evidence="5">
    <location>
        <begin position="2130"/>
        <end position="2139"/>
    </location>
</feature>
<feature type="region of interest" description="Disordered" evidence="5">
    <location>
        <begin position="927"/>
        <end position="978"/>
    </location>
</feature>
<feature type="region of interest" description="Disordered" evidence="5">
    <location>
        <begin position="370"/>
        <end position="434"/>
    </location>
</feature>
<feature type="compositionally biased region" description="Low complexity" evidence="5">
    <location>
        <begin position="332"/>
        <end position="348"/>
    </location>
</feature>
<evidence type="ECO:0000256" key="2">
    <source>
        <dbReference type="ARBA" id="ARBA00023043"/>
    </source>
</evidence>
<feature type="region of interest" description="Disordered" evidence="5">
    <location>
        <begin position="243"/>
        <end position="352"/>
    </location>
</feature>
<feature type="compositionally biased region" description="Basic and acidic residues" evidence="5">
    <location>
        <begin position="689"/>
        <end position="703"/>
    </location>
</feature>
<feature type="region of interest" description="Disordered" evidence="5">
    <location>
        <begin position="2105"/>
        <end position="2274"/>
    </location>
</feature>
<keyword evidence="4" id="KW-0175">Coiled coil</keyword>
<feature type="region of interest" description="Disordered" evidence="5">
    <location>
        <begin position="689"/>
        <end position="727"/>
    </location>
</feature>
<feature type="compositionally biased region" description="Polar residues" evidence="5">
    <location>
        <begin position="2240"/>
        <end position="2259"/>
    </location>
</feature>
<evidence type="ECO:0000313" key="6">
    <source>
        <dbReference type="EMBL" id="RZF48155.1"/>
    </source>
</evidence>
<dbReference type="OrthoDB" id="366390at2759"/>
<feature type="compositionally biased region" description="Basic and acidic residues" evidence="5">
    <location>
        <begin position="1235"/>
        <end position="1263"/>
    </location>
</feature>
<gene>
    <name evidence="6" type="ORF">LSTR_LSTR009844</name>
</gene>
<evidence type="ECO:0000256" key="3">
    <source>
        <dbReference type="PROSITE-ProRule" id="PRU00023"/>
    </source>
</evidence>
<keyword evidence="1" id="KW-0677">Repeat</keyword>